<dbReference type="EMBL" id="JAHLDV010000053">
    <property type="protein sequence ID" value="MBU3161224.1"/>
    <property type="molecule type" value="Genomic_DNA"/>
</dbReference>
<evidence type="ECO:0000313" key="3">
    <source>
        <dbReference type="Proteomes" id="UP000776252"/>
    </source>
</evidence>
<dbReference type="InterPro" id="IPR011528">
    <property type="entry name" value="NERD"/>
</dbReference>
<dbReference type="PROSITE" id="PS50965">
    <property type="entry name" value="NERD"/>
    <property type="match status" value="1"/>
</dbReference>
<evidence type="ECO:0000313" key="2">
    <source>
        <dbReference type="EMBL" id="MBU3161224.1"/>
    </source>
</evidence>
<dbReference type="Pfam" id="PF08378">
    <property type="entry name" value="NERD"/>
    <property type="match status" value="1"/>
</dbReference>
<sequence>MSKANLLLSVGNKITQIDHVIVSNYGIFVIETKNYKGWVVGNEFDDNWKQVIYKHKEKLHNPIKQNYGHIQALKEVLSDFKDIKYISK</sequence>
<organism evidence="2 3">
    <name type="scientific">Clostridium frigoris</name>
    <dbReference type="NCBI Taxonomy" id="205327"/>
    <lineage>
        <taxon>Bacteria</taxon>
        <taxon>Bacillati</taxon>
        <taxon>Bacillota</taxon>
        <taxon>Clostridia</taxon>
        <taxon>Eubacteriales</taxon>
        <taxon>Clostridiaceae</taxon>
        <taxon>Clostridium</taxon>
    </lineage>
</organism>
<name>A0ABS6BXA9_9CLOT</name>
<accession>A0ABS6BXA9</accession>
<proteinExistence type="predicted"/>
<dbReference type="RefSeq" id="WP_216150989.1">
    <property type="nucleotide sequence ID" value="NZ_JAHLDV010000053.1"/>
</dbReference>
<gene>
    <name evidence="2" type="ORF">KPL37_16010</name>
</gene>
<evidence type="ECO:0000259" key="1">
    <source>
        <dbReference type="PROSITE" id="PS50965"/>
    </source>
</evidence>
<reference evidence="2 3" key="1">
    <citation type="submission" date="2021-06" db="EMBL/GenBank/DDBJ databases">
        <title>Clostridia strains as spoilage organisms.</title>
        <authorList>
            <person name="Wambui J."/>
            <person name="Stephan R."/>
            <person name="Stevens M.J.A."/>
        </authorList>
    </citation>
    <scope>NUCLEOTIDE SEQUENCE [LARGE SCALE GENOMIC DNA]</scope>
    <source>
        <strain evidence="2 3">DSM 14204</strain>
    </source>
</reference>
<dbReference type="Proteomes" id="UP000776252">
    <property type="component" value="Unassembled WGS sequence"/>
</dbReference>
<comment type="caution">
    <text evidence="2">The sequence shown here is derived from an EMBL/GenBank/DDBJ whole genome shotgun (WGS) entry which is preliminary data.</text>
</comment>
<protein>
    <submittedName>
        <fullName evidence="2">NERD domain-containing protein</fullName>
    </submittedName>
</protein>
<keyword evidence="3" id="KW-1185">Reference proteome</keyword>
<feature type="domain" description="NERD" evidence="1">
    <location>
        <begin position="1"/>
        <end position="88"/>
    </location>
</feature>